<dbReference type="Proteomes" id="UP000634043">
    <property type="component" value="Unassembled WGS sequence"/>
</dbReference>
<dbReference type="PANTHER" id="PTHR30535">
    <property type="entry name" value="VITAMIN B12-BINDING PROTEIN"/>
    <property type="match status" value="1"/>
</dbReference>
<evidence type="ECO:0000313" key="4">
    <source>
        <dbReference type="Proteomes" id="UP000634043"/>
    </source>
</evidence>
<dbReference type="InterPro" id="IPR054828">
    <property type="entry name" value="Vit_B12_bind_prot"/>
</dbReference>
<sequence>MRFHYTFTDQMGRTVTLPHLPQRIVSLVPSQTELLFDLGLQDRLVGVTKFCIHPEEKVKEKHIIGGTKNFKLEVIDKLQPDLIIGNKEENYEEGIASLQEKYPVWMSDIYTLEDALEMISQIGQLTRTEAKAQELVQGIAAGFDVLQPVQPAIPTAYFIWRNPYMAVGNNNFIDHLLQRCGFCNVFANQPRYPEVSPEQLQATNPKLILLSSEPYPFQEKHFAEFQEMCPEAVIKVVDGEMFSWYGSRLLKAPAYLQEVVKEVKQGIAH</sequence>
<dbReference type="NCBIfam" id="NF038402">
    <property type="entry name" value="TroA_like"/>
    <property type="match status" value="1"/>
</dbReference>
<protein>
    <submittedName>
        <fullName evidence="3">Iron ABC transporter</fullName>
    </submittedName>
</protein>
<dbReference type="InterPro" id="IPR002491">
    <property type="entry name" value="ABC_transptr_periplasmic_BD"/>
</dbReference>
<dbReference type="EMBL" id="BMFP01000006">
    <property type="protein sequence ID" value="GGG25911.1"/>
    <property type="molecule type" value="Genomic_DNA"/>
</dbReference>
<dbReference type="InterPro" id="IPR050902">
    <property type="entry name" value="ABC_Transporter_SBP"/>
</dbReference>
<dbReference type="SUPFAM" id="SSF53807">
    <property type="entry name" value="Helical backbone' metal receptor"/>
    <property type="match status" value="1"/>
</dbReference>
<keyword evidence="1" id="KW-0732">Signal</keyword>
<evidence type="ECO:0000259" key="2">
    <source>
        <dbReference type="PROSITE" id="PS50983"/>
    </source>
</evidence>
<dbReference type="Pfam" id="PF01497">
    <property type="entry name" value="Peripla_BP_2"/>
    <property type="match status" value="1"/>
</dbReference>
<evidence type="ECO:0000256" key="1">
    <source>
        <dbReference type="ARBA" id="ARBA00022729"/>
    </source>
</evidence>
<reference evidence="4" key="1">
    <citation type="journal article" date="2019" name="Int. J. Syst. Evol. Microbiol.">
        <title>The Global Catalogue of Microorganisms (GCM) 10K type strain sequencing project: providing services to taxonomists for standard genome sequencing and annotation.</title>
        <authorList>
            <consortium name="The Broad Institute Genomics Platform"/>
            <consortium name="The Broad Institute Genome Sequencing Center for Infectious Disease"/>
            <person name="Wu L."/>
            <person name="Ma J."/>
        </authorList>
    </citation>
    <scope>NUCLEOTIDE SEQUENCE [LARGE SCALE GENOMIC DNA]</scope>
    <source>
        <strain evidence="4">CGMCC 1.12749</strain>
    </source>
</reference>
<evidence type="ECO:0000313" key="3">
    <source>
        <dbReference type="EMBL" id="GGG25911.1"/>
    </source>
</evidence>
<comment type="caution">
    <text evidence="3">The sequence shown here is derived from an EMBL/GenBank/DDBJ whole genome shotgun (WGS) entry which is preliminary data.</text>
</comment>
<name>A0ABQ1WDQ3_9BACT</name>
<feature type="domain" description="Fe/B12 periplasmic-binding" evidence="2">
    <location>
        <begin position="23"/>
        <end position="267"/>
    </location>
</feature>
<keyword evidence="4" id="KW-1185">Reference proteome</keyword>
<accession>A0ABQ1WDQ3</accession>
<proteinExistence type="predicted"/>
<gene>
    <name evidence="3" type="ORF">GCM10011323_32030</name>
</gene>
<dbReference type="Gene3D" id="3.40.50.1980">
    <property type="entry name" value="Nitrogenase molybdenum iron protein domain"/>
    <property type="match status" value="2"/>
</dbReference>
<dbReference type="PROSITE" id="PS50983">
    <property type="entry name" value="FE_B12_PBP"/>
    <property type="match status" value="1"/>
</dbReference>
<dbReference type="PANTHER" id="PTHR30535:SF35">
    <property type="entry name" value="PERIPLASMIC BINDING PROTEIN"/>
    <property type="match status" value="1"/>
</dbReference>
<organism evidence="3 4">
    <name type="scientific">Pontibacter amylolyticus</name>
    <dbReference type="NCBI Taxonomy" id="1424080"/>
    <lineage>
        <taxon>Bacteria</taxon>
        <taxon>Pseudomonadati</taxon>
        <taxon>Bacteroidota</taxon>
        <taxon>Cytophagia</taxon>
        <taxon>Cytophagales</taxon>
        <taxon>Hymenobacteraceae</taxon>
        <taxon>Pontibacter</taxon>
    </lineage>
</organism>
<dbReference type="RefSeq" id="WP_229733992.1">
    <property type="nucleotide sequence ID" value="NZ_BMFP01000006.1"/>
</dbReference>